<proteinExistence type="predicted"/>
<dbReference type="PROSITE" id="PS51723">
    <property type="entry name" value="PEPTIDASE_M60"/>
    <property type="match status" value="1"/>
</dbReference>
<dbReference type="CTD" id="20197065"/>
<sequence>ESSRKSWKESKNSTGLWADISGRYVTITVPSASVRNLEDPGPVMSMYDTLLKHYHDLRGTDIDKHRKMWIVADEQPVAGYMHAGYPIVTHMDVADPKRDNFLLNEQGIKTKTESFWGIFHEIGHNMQQGEWTFEGTGEVTVNIFTLYAMKQIGNMETWIHPWLKKHVEAGIKYVNHGADFNTWKKEPGTALLIYAQLVNAFGWSIFKQVFRRYQNLPAVEKPKNNQEKMDKWFVIFSEECKFNLAPLAIYWGFPI</sequence>
<dbReference type="InterPro" id="IPR031161">
    <property type="entry name" value="Peptidase_M60_dom"/>
</dbReference>
<evidence type="ECO:0000313" key="3">
    <source>
        <dbReference type="EMBL" id="ESO02576.1"/>
    </source>
</evidence>
<reference evidence="2 5" key="2">
    <citation type="journal article" date="2013" name="Nature">
        <title>Insights into bilaterian evolution from three spiralian genomes.</title>
        <authorList>
            <person name="Simakov O."/>
            <person name="Marletaz F."/>
            <person name="Cho S.J."/>
            <person name="Edsinger-Gonzales E."/>
            <person name="Havlak P."/>
            <person name="Hellsten U."/>
            <person name="Kuo D.H."/>
            <person name="Larsson T."/>
            <person name="Lv J."/>
            <person name="Arendt D."/>
            <person name="Savage R."/>
            <person name="Osoegawa K."/>
            <person name="de Jong P."/>
            <person name="Grimwood J."/>
            <person name="Chapman J.A."/>
            <person name="Shapiro H."/>
            <person name="Aerts A."/>
            <person name="Otillar R.P."/>
            <person name="Terry A.Y."/>
            <person name="Boore J.L."/>
            <person name="Grigoriev I.V."/>
            <person name="Lindberg D.R."/>
            <person name="Seaver E.C."/>
            <person name="Weisblat D.A."/>
            <person name="Putnam N.H."/>
            <person name="Rokhsar D.S."/>
        </authorList>
    </citation>
    <scope>NUCLEOTIDE SEQUENCE</scope>
</reference>
<dbReference type="GeneID" id="20197066"/>
<name>T1EKG5_HELRO</name>
<dbReference type="InParanoid" id="T1EKG5"/>
<dbReference type="Gene3D" id="3.40.390.80">
    <property type="entry name" value="Peptidase M60, enhancin-like domain 2"/>
    <property type="match status" value="1"/>
</dbReference>
<dbReference type="EnsemblMetazoa" id="HelroT150637">
    <property type="protein sequence ID" value="HelroP150637"/>
    <property type="gene ID" value="HelroG150637"/>
</dbReference>
<keyword evidence="5" id="KW-1185">Reference proteome</keyword>
<evidence type="ECO:0000313" key="4">
    <source>
        <dbReference type="EnsemblMetazoa" id="HelroP150636"/>
    </source>
</evidence>
<evidence type="ECO:0000313" key="2">
    <source>
        <dbReference type="EMBL" id="ESO02575.1"/>
    </source>
</evidence>
<evidence type="ECO:0000313" key="5">
    <source>
        <dbReference type="Proteomes" id="UP000015101"/>
    </source>
</evidence>
<dbReference type="Proteomes" id="UP000015101">
    <property type="component" value="Unassembled WGS sequence"/>
</dbReference>
<organism evidence="4 5">
    <name type="scientific">Helobdella robusta</name>
    <name type="common">Californian leech</name>
    <dbReference type="NCBI Taxonomy" id="6412"/>
    <lineage>
        <taxon>Eukaryota</taxon>
        <taxon>Metazoa</taxon>
        <taxon>Spiralia</taxon>
        <taxon>Lophotrochozoa</taxon>
        <taxon>Annelida</taxon>
        <taxon>Clitellata</taxon>
        <taxon>Hirudinea</taxon>
        <taxon>Rhynchobdellida</taxon>
        <taxon>Glossiphoniidae</taxon>
        <taxon>Helobdella</taxon>
    </lineage>
</organism>
<dbReference type="AlphaFoldDB" id="T1EKG5"/>
<feature type="domain" description="Peptidase M60" evidence="1">
    <location>
        <begin position="1"/>
        <end position="202"/>
    </location>
</feature>
<dbReference type="EMBL" id="AMQM01000930">
    <property type="status" value="NOT_ANNOTATED_CDS"/>
    <property type="molecule type" value="Genomic_DNA"/>
</dbReference>
<reference evidence="4" key="3">
    <citation type="submission" date="2015-06" db="UniProtKB">
        <authorList>
            <consortium name="EnsemblMetazoa"/>
        </authorList>
    </citation>
    <scope>IDENTIFICATION</scope>
</reference>
<dbReference type="RefSeq" id="XP_009019984.1">
    <property type="nucleotide sequence ID" value="XM_009021736.1"/>
</dbReference>
<dbReference type="InterPro" id="IPR042279">
    <property type="entry name" value="Pep_M60_3"/>
</dbReference>
<dbReference type="EMBL" id="KB096742">
    <property type="protein sequence ID" value="ESO02576.1"/>
    <property type="molecule type" value="Genomic_DNA"/>
</dbReference>
<evidence type="ECO:0000259" key="1">
    <source>
        <dbReference type="PROSITE" id="PS51723"/>
    </source>
</evidence>
<dbReference type="Pfam" id="PF13402">
    <property type="entry name" value="Peptidase_M60"/>
    <property type="match status" value="1"/>
</dbReference>
<dbReference type="KEGG" id="hro:HELRODRAFT_150637"/>
<dbReference type="EMBL" id="KB096742">
    <property type="protein sequence ID" value="ESO02575.1"/>
    <property type="molecule type" value="Genomic_DNA"/>
</dbReference>
<dbReference type="PANTHER" id="PTHR15730">
    <property type="entry name" value="EXPERIMENTAL AUTOIMMUNE PROSTATITIS ANTIGEN 2-RELATED"/>
    <property type="match status" value="1"/>
</dbReference>
<dbReference type="KEGG" id="hro:HELRODRAFT_150636"/>
<dbReference type="HOGENOM" id="CLU_1092246_0_0_1"/>
<accession>T1EKG5</accession>
<reference evidence="5" key="1">
    <citation type="submission" date="2012-12" db="EMBL/GenBank/DDBJ databases">
        <authorList>
            <person name="Hellsten U."/>
            <person name="Grimwood J."/>
            <person name="Chapman J.A."/>
            <person name="Shapiro H."/>
            <person name="Aerts A."/>
            <person name="Otillar R.P."/>
            <person name="Terry A.Y."/>
            <person name="Boore J.L."/>
            <person name="Simakov O."/>
            <person name="Marletaz F."/>
            <person name="Cho S.-J."/>
            <person name="Edsinger-Gonzales E."/>
            <person name="Havlak P."/>
            <person name="Kuo D.-H."/>
            <person name="Larsson T."/>
            <person name="Lv J."/>
            <person name="Arendt D."/>
            <person name="Savage R."/>
            <person name="Osoegawa K."/>
            <person name="de Jong P."/>
            <person name="Lindberg D.R."/>
            <person name="Seaver E.C."/>
            <person name="Weisblat D.A."/>
            <person name="Putnam N.H."/>
            <person name="Grigoriev I.V."/>
            <person name="Rokhsar D.S."/>
        </authorList>
    </citation>
    <scope>NUCLEOTIDE SEQUENCE</scope>
</reference>
<dbReference type="SMART" id="SM01276">
    <property type="entry name" value="M60-like"/>
    <property type="match status" value="1"/>
</dbReference>
<dbReference type="OMA" id="MWIVADE"/>
<dbReference type="eggNOG" id="ENOG502QQUS">
    <property type="taxonomic scope" value="Eukaryota"/>
</dbReference>
<dbReference type="InterPro" id="IPR051244">
    <property type="entry name" value="TCAF"/>
</dbReference>
<protein>
    <recommendedName>
        <fullName evidence="1">Peptidase M60 domain-containing protein</fullName>
    </recommendedName>
</protein>
<gene>
    <name evidence="4" type="primary">20197066</name>
    <name evidence="2" type="ORF">HELRODRAFT_150636</name>
    <name evidence="3" type="ORF">HELRODRAFT_150637</name>
</gene>
<dbReference type="GeneID" id="20197065"/>
<dbReference type="OrthoDB" id="10260387at2759"/>
<dbReference type="CTD" id="20197066"/>
<dbReference type="RefSeq" id="XP_009019983.1">
    <property type="nucleotide sequence ID" value="XM_009021735.1"/>
</dbReference>
<dbReference type="PANTHER" id="PTHR15730:SF5">
    <property type="entry name" value="SI:CH211-210B2.2-RELATED"/>
    <property type="match status" value="1"/>
</dbReference>
<dbReference type="Gene3D" id="1.10.390.30">
    <property type="entry name" value="Peptidase M60, enhancin-like domain 3"/>
    <property type="match status" value="1"/>
</dbReference>
<dbReference type="EnsemblMetazoa" id="HelroT150636">
    <property type="protein sequence ID" value="HelroP150636"/>
    <property type="gene ID" value="HelroG150636"/>
</dbReference>